<dbReference type="GO" id="GO:0004222">
    <property type="term" value="F:metalloendopeptidase activity"/>
    <property type="evidence" value="ECO:0007669"/>
    <property type="project" value="InterPro"/>
</dbReference>
<dbReference type="CDD" id="cd04818">
    <property type="entry name" value="PA_subtilisin_1"/>
    <property type="match status" value="1"/>
</dbReference>
<protein>
    <submittedName>
        <fullName evidence="14">Arginyl aminopeptidase</fullName>
    </submittedName>
</protein>
<dbReference type="InterPro" id="IPR011096">
    <property type="entry name" value="FTP_domain"/>
</dbReference>
<feature type="compositionally biased region" description="Low complexity" evidence="12">
    <location>
        <begin position="227"/>
        <end position="237"/>
    </location>
</feature>
<keyword evidence="8" id="KW-0378">Hydrolase</keyword>
<dbReference type="RefSeq" id="WP_049725050.1">
    <property type="nucleotide sequence ID" value="NZ_CP012154.1"/>
</dbReference>
<gene>
    <name evidence="14" type="ORF">WM2015_1034</name>
</gene>
<dbReference type="PANTHER" id="PTHR33478:SF1">
    <property type="entry name" value="EXTRACELLULAR METALLOPROTEINASE MEP"/>
    <property type="match status" value="1"/>
</dbReference>
<keyword evidence="6" id="KW-0479">Metal-binding</keyword>
<feature type="chain" id="PRO_5043377243" evidence="13">
    <location>
        <begin position="21"/>
        <end position="755"/>
    </location>
</feature>
<dbReference type="SUPFAM" id="SSF52025">
    <property type="entry name" value="PA domain"/>
    <property type="match status" value="1"/>
</dbReference>
<dbReference type="EMBL" id="CP012154">
    <property type="protein sequence ID" value="AKS41411.1"/>
    <property type="molecule type" value="Genomic_DNA"/>
</dbReference>
<keyword evidence="7 13" id="KW-0732">Signal</keyword>
<feature type="signal peptide" evidence="13">
    <location>
        <begin position="1"/>
        <end position="20"/>
    </location>
</feature>
<dbReference type="GO" id="GO:0008270">
    <property type="term" value="F:zinc ion binding"/>
    <property type="evidence" value="ECO:0007669"/>
    <property type="project" value="InterPro"/>
</dbReference>
<dbReference type="GO" id="GO:0006508">
    <property type="term" value="P:proteolysis"/>
    <property type="evidence" value="ECO:0007669"/>
    <property type="project" value="UniProtKB-KW"/>
</dbReference>
<proteinExistence type="inferred from homology"/>
<dbReference type="Pfam" id="PF02225">
    <property type="entry name" value="PA"/>
    <property type="match status" value="1"/>
</dbReference>
<dbReference type="Proteomes" id="UP000066624">
    <property type="component" value="Chromosome"/>
</dbReference>
<comment type="cofactor">
    <cofactor evidence="1">
        <name>Zn(2+)</name>
        <dbReference type="ChEBI" id="CHEBI:29105"/>
    </cofactor>
</comment>
<dbReference type="InterPro" id="IPR027268">
    <property type="entry name" value="Peptidase_M4/M1_CTD_sf"/>
</dbReference>
<dbReference type="GO" id="GO:0004177">
    <property type="term" value="F:aminopeptidase activity"/>
    <property type="evidence" value="ECO:0007669"/>
    <property type="project" value="UniProtKB-KW"/>
</dbReference>
<evidence type="ECO:0000313" key="14">
    <source>
        <dbReference type="EMBL" id="AKS41411.1"/>
    </source>
</evidence>
<dbReference type="KEGG" id="wma:WM2015_1034"/>
<dbReference type="InterPro" id="IPR046450">
    <property type="entry name" value="PA_dom_sf"/>
</dbReference>
<evidence type="ECO:0000256" key="8">
    <source>
        <dbReference type="ARBA" id="ARBA00022801"/>
    </source>
</evidence>
<evidence type="ECO:0000256" key="13">
    <source>
        <dbReference type="SAM" id="SignalP"/>
    </source>
</evidence>
<keyword evidence="10" id="KW-0482">Metalloprotease</keyword>
<organism evidence="14 15">
    <name type="scientific">Wenzhouxiangella marina</name>
    <dbReference type="NCBI Taxonomy" id="1579979"/>
    <lineage>
        <taxon>Bacteria</taxon>
        <taxon>Pseudomonadati</taxon>
        <taxon>Pseudomonadota</taxon>
        <taxon>Gammaproteobacteria</taxon>
        <taxon>Chromatiales</taxon>
        <taxon>Wenzhouxiangellaceae</taxon>
        <taxon>Wenzhouxiangella</taxon>
    </lineage>
</organism>
<keyword evidence="15" id="KW-1185">Reference proteome</keyword>
<dbReference type="STRING" id="1579979.WM2015_1034"/>
<dbReference type="Gene3D" id="3.10.170.10">
    <property type="match status" value="1"/>
</dbReference>
<dbReference type="Gene3D" id="1.10.390.10">
    <property type="entry name" value="Neutral Protease Domain 2"/>
    <property type="match status" value="1"/>
</dbReference>
<feature type="compositionally biased region" description="Polar residues" evidence="12">
    <location>
        <begin position="242"/>
        <end position="252"/>
    </location>
</feature>
<dbReference type="PRINTS" id="PR00999">
    <property type="entry name" value="FUNGALYSIN"/>
</dbReference>
<dbReference type="Pfam" id="PF02128">
    <property type="entry name" value="Peptidase_M36"/>
    <property type="match status" value="1"/>
</dbReference>
<comment type="similarity">
    <text evidence="3">Belongs to the peptidase M36 family.</text>
</comment>
<feature type="region of interest" description="Disordered" evidence="12">
    <location>
        <begin position="214"/>
        <end position="252"/>
    </location>
</feature>
<dbReference type="AlphaFoldDB" id="A0A0K0XUW5"/>
<keyword evidence="9" id="KW-0862">Zinc</keyword>
<evidence type="ECO:0000256" key="9">
    <source>
        <dbReference type="ARBA" id="ARBA00022833"/>
    </source>
</evidence>
<keyword evidence="11" id="KW-0865">Zymogen</keyword>
<dbReference type="CDD" id="cd09596">
    <property type="entry name" value="M36"/>
    <property type="match status" value="1"/>
</dbReference>
<dbReference type="GO" id="GO:0005615">
    <property type="term" value="C:extracellular space"/>
    <property type="evidence" value="ECO:0007669"/>
    <property type="project" value="InterPro"/>
</dbReference>
<evidence type="ECO:0000256" key="5">
    <source>
        <dbReference type="ARBA" id="ARBA00022670"/>
    </source>
</evidence>
<dbReference type="PATRIC" id="fig|1579979.3.peg.1057"/>
<evidence type="ECO:0000256" key="1">
    <source>
        <dbReference type="ARBA" id="ARBA00001947"/>
    </source>
</evidence>
<dbReference type="InterPro" id="IPR001842">
    <property type="entry name" value="Peptidase_M36"/>
</dbReference>
<keyword evidence="5" id="KW-0645">Protease</keyword>
<evidence type="ECO:0000256" key="12">
    <source>
        <dbReference type="SAM" id="MobiDB-lite"/>
    </source>
</evidence>
<evidence type="ECO:0000256" key="2">
    <source>
        <dbReference type="ARBA" id="ARBA00004613"/>
    </source>
</evidence>
<evidence type="ECO:0000313" key="15">
    <source>
        <dbReference type="Proteomes" id="UP000066624"/>
    </source>
</evidence>
<evidence type="ECO:0000256" key="3">
    <source>
        <dbReference type="ARBA" id="ARBA00006006"/>
    </source>
</evidence>
<evidence type="ECO:0000256" key="6">
    <source>
        <dbReference type="ARBA" id="ARBA00022723"/>
    </source>
</evidence>
<name>A0A0K0XUW5_9GAMM</name>
<dbReference type="Gene3D" id="3.50.30.30">
    <property type="match status" value="1"/>
</dbReference>
<dbReference type="PANTHER" id="PTHR33478">
    <property type="entry name" value="EXTRACELLULAR METALLOPROTEINASE MEP"/>
    <property type="match status" value="1"/>
</dbReference>
<evidence type="ECO:0000256" key="10">
    <source>
        <dbReference type="ARBA" id="ARBA00023049"/>
    </source>
</evidence>
<evidence type="ECO:0000256" key="11">
    <source>
        <dbReference type="ARBA" id="ARBA00023145"/>
    </source>
</evidence>
<dbReference type="InterPro" id="IPR050371">
    <property type="entry name" value="Fungal_virulence_M36"/>
</dbReference>
<keyword evidence="14" id="KW-0031">Aminopeptidase</keyword>
<keyword evidence="4" id="KW-0964">Secreted</keyword>
<dbReference type="Pfam" id="PF07504">
    <property type="entry name" value="FTP"/>
    <property type="match status" value="1"/>
</dbReference>
<dbReference type="InterPro" id="IPR003137">
    <property type="entry name" value="PA_domain"/>
</dbReference>
<dbReference type="SUPFAM" id="SSF55486">
    <property type="entry name" value="Metalloproteases ('zincins'), catalytic domain"/>
    <property type="match status" value="1"/>
</dbReference>
<evidence type="ECO:0000256" key="7">
    <source>
        <dbReference type="ARBA" id="ARBA00022729"/>
    </source>
</evidence>
<sequence>MQRTLLAAAALCLLTLPAAASTPDQARLALAERADALGLNAQDITDSEVTDDYVSDHTGVRHVWLRQRVDGLPVALALANINLAADGRVWSVNSRFVADAARRTNDRQPTLSARQALAVYARERRLEFEEASTEASRIDERSWQFDAPTMADQPVPVELAWLEHEGRLHLVWQMAVDEKDRSDWYEAWVDAHEGRVLRAVNWTQQAAYRVFPEPLEHPGQGEDQLVSDPADPDASPDGWHTAGTTNYTDTRGNNVFAQEDTDANNADGRRPDGGVDLNFDFAVDLDTQQPAEYEDFAITNLFYWNNLLHDVLWHHGFDEAAGNFQQVNFTAAGLANDAVRADAQDGSGTNNANFGTPPDGLAPRMQMFVWTGSTPAFLRVSEPAVSAGEYAVASASWGEPIGDPGSLGELEVVDDGSGALGSEGCSSLQNFTAGNIALIRRGNCEFGLKALNAEQAGAVAAIIVNSESGNATINMGPGASGGQVTIPVAMIGNDDGNAIIADAVNAITGTLIREGGPALNRDSDLDAGVIAHEYGHGLSNRLTGGPSQASCLSGRQQAGEGWSDFLALWFTAKDSDRSDQPRGVGSYLIFQQNIPGAGIRPAPYIRDLSINPLSYANLQNAGQPGGVSIPHGVGTVLNSAMWDLYWNLVDKYGFDPDMHRGNGGNQLALRLVIDGLKLQPCSPTFLDFRNAVLLADEIANDSANRCEIWDAFARRGMGVNADDGGNADALNVSADFQRPLDCLSDPLHRDRFEAQ</sequence>
<evidence type="ECO:0000256" key="4">
    <source>
        <dbReference type="ARBA" id="ARBA00022525"/>
    </source>
</evidence>
<comment type="subcellular location">
    <subcellularLocation>
        <location evidence="2">Secreted</location>
    </subcellularLocation>
</comment>
<accession>A0A0K0XUW5</accession>
<reference evidence="14 15" key="1">
    <citation type="submission" date="2015-07" db="EMBL/GenBank/DDBJ databases">
        <authorList>
            <person name="Noorani M."/>
        </authorList>
    </citation>
    <scope>NUCLEOTIDE SEQUENCE [LARGE SCALE GENOMIC DNA]</scope>
    <source>
        <strain evidence="14 15">KCTC 42284</strain>
    </source>
</reference>